<evidence type="ECO:0000313" key="4">
    <source>
        <dbReference type="RefSeq" id="XP_016464123.1"/>
    </source>
</evidence>
<evidence type="ECO:0000256" key="1">
    <source>
        <dbReference type="ARBA" id="ARBA00008361"/>
    </source>
</evidence>
<dbReference type="OMA" id="YEDNVIC"/>
<dbReference type="SMR" id="A0A1S3ZI58"/>
<evidence type="ECO:0000256" key="2">
    <source>
        <dbReference type="ARBA" id="ARBA00022603"/>
    </source>
</evidence>
<dbReference type="STRING" id="4097.A0A1S3ZI58"/>
<gene>
    <name evidence="4" type="primary">LOC107787114</name>
</gene>
<dbReference type="SUPFAM" id="SSF53335">
    <property type="entry name" value="S-adenosyl-L-methionine-dependent methyltransferases"/>
    <property type="match status" value="1"/>
</dbReference>
<reference evidence="4" key="1">
    <citation type="submission" date="2025-08" db="UniProtKB">
        <authorList>
            <consortium name="RefSeq"/>
        </authorList>
    </citation>
    <scope>IDENTIFICATION</scope>
</reference>
<dbReference type="Gene3D" id="3.40.50.150">
    <property type="entry name" value="Vaccinia Virus protein VP39"/>
    <property type="match status" value="1"/>
</dbReference>
<protein>
    <submittedName>
        <fullName evidence="4">Methyltransferase-like protein 13</fullName>
    </submittedName>
</protein>
<keyword evidence="2" id="KW-0489">Methyltransferase</keyword>
<dbReference type="PANTHER" id="PTHR12176">
    <property type="entry name" value="SAM-DEPENDENT METHYLTRANSFERASE SUPERFAMILY PROTEIN"/>
    <property type="match status" value="1"/>
</dbReference>
<name>A0A1S3ZI58_TOBAC</name>
<dbReference type="AlphaFoldDB" id="A0A1S3ZI58"/>
<sequence length="470" mass="51736">MSQLDPTIFKTIVPSRYITFIIPNPLLHLDHFHSQELRISILDSPLPSKPTQIAAMLVPINRESDWIFSTEQGHLQLLLTFSHLSRLIIIGNSPNSPHPTSYNHSPVLSNCIADSSVVEEKLLPLLIELTPTLAFRRTGGGLPEIPEIPFLSYEDGVIRSLVLERCVGQCVGEMLVEDVELELENGDREFRRRLRFKRMPNLVQTQIRIRPKKVDFVDMEGVEFEVVDDGDLVHPYLTPMVAAGLSVIASYLDAQIGKGIKPKALCLGVGGGALLGFLSSQLGFLVLGVEIDHVVLEVARRYFGLVHGDLVHVCVGDAIEMIEKFATSVENDGLHGCCDLDGSDCLGQFHGKFDVIMVDLDSSNASMGTSAPPLQFLQKSVLLAAKTLLSKDGAVIINVIPSDQSSYKQVIAEFQEVFAGLYEIDVGNGENFVLIASTSEIGHVFCHYQSKFPNKLKQVSGSYVDSIRMI</sequence>
<evidence type="ECO:0000256" key="3">
    <source>
        <dbReference type="ARBA" id="ARBA00022679"/>
    </source>
</evidence>
<dbReference type="KEGG" id="nta:107787114"/>
<dbReference type="RefSeq" id="XP_016464123.1">
    <property type="nucleotide sequence ID" value="XM_016608637.1"/>
</dbReference>
<dbReference type="InterPro" id="IPR029063">
    <property type="entry name" value="SAM-dependent_MTases_sf"/>
</dbReference>
<accession>A0A1S3ZI58</accession>
<comment type="similarity">
    <text evidence="1">Belongs to the methyltransferase superfamily.</text>
</comment>
<keyword evidence="3" id="KW-0808">Transferase</keyword>
<dbReference type="OrthoDB" id="411785at2759"/>
<organism evidence="4">
    <name type="scientific">Nicotiana tabacum</name>
    <name type="common">Common tobacco</name>
    <dbReference type="NCBI Taxonomy" id="4097"/>
    <lineage>
        <taxon>Eukaryota</taxon>
        <taxon>Viridiplantae</taxon>
        <taxon>Streptophyta</taxon>
        <taxon>Embryophyta</taxon>
        <taxon>Tracheophyta</taxon>
        <taxon>Spermatophyta</taxon>
        <taxon>Magnoliopsida</taxon>
        <taxon>eudicotyledons</taxon>
        <taxon>Gunneridae</taxon>
        <taxon>Pentapetalae</taxon>
        <taxon>asterids</taxon>
        <taxon>lamiids</taxon>
        <taxon>Solanales</taxon>
        <taxon>Solanaceae</taxon>
        <taxon>Nicotianoideae</taxon>
        <taxon>Nicotianeae</taxon>
        <taxon>Nicotiana</taxon>
    </lineage>
</organism>
<dbReference type="GO" id="GO:0008168">
    <property type="term" value="F:methyltransferase activity"/>
    <property type="evidence" value="ECO:0007669"/>
    <property type="project" value="UniProtKB-KW"/>
</dbReference>
<dbReference type="PANTHER" id="PTHR12176:SF59">
    <property type="entry name" value="METHYLTRANSFERASE DOMAIN-CONTAINING PROTEIN-RELATED"/>
    <property type="match status" value="1"/>
</dbReference>
<proteinExistence type="inferred from homology"/>
<dbReference type="GO" id="GO:0032259">
    <property type="term" value="P:methylation"/>
    <property type="evidence" value="ECO:0007669"/>
    <property type="project" value="UniProtKB-KW"/>
</dbReference>
<dbReference type="InterPro" id="IPR051419">
    <property type="entry name" value="Lys/N-term_MeTrsfase_sf"/>
</dbReference>
<dbReference type="PaxDb" id="4097-A0A1S3ZI58"/>